<evidence type="ECO:0000259" key="6">
    <source>
        <dbReference type="Pfam" id="PF00675"/>
    </source>
</evidence>
<dbReference type="InterPro" id="IPR001431">
    <property type="entry name" value="Pept_M16_Zn_BS"/>
</dbReference>
<organism evidence="8 9">
    <name type="scientific">Propylenella binzhouense</name>
    <dbReference type="NCBI Taxonomy" id="2555902"/>
    <lineage>
        <taxon>Bacteria</taxon>
        <taxon>Pseudomonadati</taxon>
        <taxon>Pseudomonadota</taxon>
        <taxon>Alphaproteobacteria</taxon>
        <taxon>Hyphomicrobiales</taxon>
        <taxon>Propylenellaceae</taxon>
        <taxon>Propylenella</taxon>
    </lineage>
</organism>
<dbReference type="InterPro" id="IPR011765">
    <property type="entry name" value="Pept_M16_N"/>
</dbReference>
<feature type="region of interest" description="Disordered" evidence="5">
    <location>
        <begin position="1"/>
        <end position="24"/>
    </location>
</feature>
<proteinExistence type="inferred from homology"/>
<evidence type="ECO:0000256" key="3">
    <source>
        <dbReference type="ARBA" id="ARBA00023049"/>
    </source>
</evidence>
<evidence type="ECO:0000313" key="8">
    <source>
        <dbReference type="EMBL" id="MYZ46517.1"/>
    </source>
</evidence>
<dbReference type="EMBL" id="SPKJ01000003">
    <property type="protein sequence ID" value="MYZ46517.1"/>
    <property type="molecule type" value="Genomic_DNA"/>
</dbReference>
<dbReference type="Pfam" id="PF00675">
    <property type="entry name" value="Peptidase_M16"/>
    <property type="match status" value="1"/>
</dbReference>
<feature type="domain" description="Peptidase M16 C-terminal" evidence="7">
    <location>
        <begin position="199"/>
        <end position="381"/>
    </location>
</feature>
<evidence type="ECO:0000256" key="2">
    <source>
        <dbReference type="ARBA" id="ARBA00007261"/>
    </source>
</evidence>
<dbReference type="PANTHER" id="PTHR11851:SF49">
    <property type="entry name" value="MITOCHONDRIAL-PROCESSING PEPTIDASE SUBUNIT ALPHA"/>
    <property type="match status" value="1"/>
</dbReference>
<dbReference type="Pfam" id="PF05193">
    <property type="entry name" value="Peptidase_M16_C"/>
    <property type="match status" value="1"/>
</dbReference>
<evidence type="ECO:0000256" key="4">
    <source>
        <dbReference type="RuleBase" id="RU004447"/>
    </source>
</evidence>
<dbReference type="InterPro" id="IPR011249">
    <property type="entry name" value="Metalloenz_LuxS/M16"/>
</dbReference>
<dbReference type="OrthoDB" id="9811314at2"/>
<comment type="cofactor">
    <cofactor evidence="1">
        <name>Zn(2+)</name>
        <dbReference type="ChEBI" id="CHEBI:29105"/>
    </cofactor>
</comment>
<reference evidence="8" key="1">
    <citation type="submission" date="2019-03" db="EMBL/GenBank/DDBJ databases">
        <title>Afifella sp. nov., isolated from activated sludge.</title>
        <authorList>
            <person name="Li Q."/>
            <person name="Liu Y."/>
        </authorList>
    </citation>
    <scope>NUCLEOTIDE SEQUENCE</scope>
    <source>
        <strain evidence="8">L72</strain>
    </source>
</reference>
<dbReference type="InterPro" id="IPR050361">
    <property type="entry name" value="MPP/UQCRC_Complex"/>
</dbReference>
<name>A0A964T216_9HYPH</name>
<feature type="domain" description="Peptidase M16 N-terminal" evidence="6">
    <location>
        <begin position="46"/>
        <end position="190"/>
    </location>
</feature>
<dbReference type="GO" id="GO:0046872">
    <property type="term" value="F:metal ion binding"/>
    <property type="evidence" value="ECO:0007669"/>
    <property type="project" value="InterPro"/>
</dbReference>
<dbReference type="PROSITE" id="PS00143">
    <property type="entry name" value="INSULINASE"/>
    <property type="match status" value="1"/>
</dbReference>
<evidence type="ECO:0000259" key="7">
    <source>
        <dbReference type="Pfam" id="PF05193"/>
    </source>
</evidence>
<evidence type="ECO:0000256" key="5">
    <source>
        <dbReference type="SAM" id="MobiDB-lite"/>
    </source>
</evidence>
<feature type="compositionally biased region" description="Low complexity" evidence="5">
    <location>
        <begin position="452"/>
        <end position="464"/>
    </location>
</feature>
<dbReference type="GO" id="GO:0004222">
    <property type="term" value="F:metalloendopeptidase activity"/>
    <property type="evidence" value="ECO:0007669"/>
    <property type="project" value="InterPro"/>
</dbReference>
<protein>
    <submittedName>
        <fullName evidence="8">Insulinase family protein</fullName>
    </submittedName>
</protein>
<evidence type="ECO:0000256" key="1">
    <source>
        <dbReference type="ARBA" id="ARBA00001947"/>
    </source>
</evidence>
<keyword evidence="3" id="KW-0645">Protease</keyword>
<gene>
    <name evidence="8" type="ORF">E4O86_02120</name>
</gene>
<sequence length="464" mass="50900">MAALPARAEAPSQADAAPQPPAQQAEIPKIAPNATEFMLSNGMEVVVIPDRRAPVVTHMVWYRVGSADETAGESGLAHFLEHLMFKGTREHPMGQFSERVSRIGGEENAFTTTDYTAYFQRVAKENLREMMGFEADRMTNLVLTEEVVAPERDVILEERRMRVENDPSSLLSEALNRVLYLNHPYGRPVIGWMHEIKALTGAKALAFYNRYYTPNNAVLVVAGDVTPEEVRSLAEETYGKVPARPEAVRAPRPVEPPPVGARTVTVQDEKVREPQLTRAYIVPSQATADGDEAEALRVLSEVLGGGATSRLYDELVRGDGPATYAGAYYQSNAVDDGRFVVYGVPKDGVNLEDLGARIETVIARIRENGVTEAELTRAKNATIAQAIYAQDSQQALARIIGTALMTGSTLKDVQNWPARVNAVTAEEVRDVARKYLREDRSATGYLEPLPPRAEAATARPAERS</sequence>
<dbReference type="AlphaFoldDB" id="A0A964T216"/>
<dbReference type="SUPFAM" id="SSF63411">
    <property type="entry name" value="LuxS/MPP-like metallohydrolase"/>
    <property type="match status" value="2"/>
</dbReference>
<accession>A0A964T216</accession>
<evidence type="ECO:0000313" key="9">
    <source>
        <dbReference type="Proteomes" id="UP000773614"/>
    </source>
</evidence>
<comment type="similarity">
    <text evidence="2 4">Belongs to the peptidase M16 family.</text>
</comment>
<dbReference type="Proteomes" id="UP000773614">
    <property type="component" value="Unassembled WGS sequence"/>
</dbReference>
<keyword evidence="3" id="KW-0482">Metalloprotease</keyword>
<keyword evidence="9" id="KW-1185">Reference proteome</keyword>
<keyword evidence="3" id="KW-0378">Hydrolase</keyword>
<dbReference type="PANTHER" id="PTHR11851">
    <property type="entry name" value="METALLOPROTEASE"/>
    <property type="match status" value="1"/>
</dbReference>
<comment type="caution">
    <text evidence="8">The sequence shown here is derived from an EMBL/GenBank/DDBJ whole genome shotgun (WGS) entry which is preliminary data.</text>
</comment>
<dbReference type="InterPro" id="IPR007863">
    <property type="entry name" value="Peptidase_M16_C"/>
</dbReference>
<feature type="region of interest" description="Disordered" evidence="5">
    <location>
        <begin position="442"/>
        <end position="464"/>
    </location>
</feature>
<dbReference type="Gene3D" id="3.30.830.10">
    <property type="entry name" value="Metalloenzyme, LuxS/M16 peptidase-like"/>
    <property type="match status" value="2"/>
</dbReference>
<dbReference type="GO" id="GO:0006508">
    <property type="term" value="P:proteolysis"/>
    <property type="evidence" value="ECO:0007669"/>
    <property type="project" value="InterPro"/>
</dbReference>